<accession>A0AA35SHD1</accession>
<dbReference type="PANTHER" id="PTHR11764">
    <property type="entry name" value="TERPENE CYCLASE/MUTASE FAMILY MEMBER"/>
    <property type="match status" value="1"/>
</dbReference>
<dbReference type="InterPro" id="IPR002365">
    <property type="entry name" value="Terpene_synthase_CS"/>
</dbReference>
<dbReference type="NCBIfam" id="TIGR01787">
    <property type="entry name" value="squalene_cyclas"/>
    <property type="match status" value="1"/>
</dbReference>
<dbReference type="InterPro" id="IPR032696">
    <property type="entry name" value="SQ_cyclase_C"/>
</dbReference>
<dbReference type="Proteomes" id="UP001174909">
    <property type="component" value="Unassembled WGS sequence"/>
</dbReference>
<keyword evidence="8" id="KW-1185">Reference proteome</keyword>
<reference evidence="7" key="1">
    <citation type="submission" date="2023-03" db="EMBL/GenBank/DDBJ databases">
        <authorList>
            <person name="Steffen K."/>
            <person name="Cardenas P."/>
        </authorList>
    </citation>
    <scope>NUCLEOTIDE SEQUENCE</scope>
</reference>
<feature type="region of interest" description="Disordered" evidence="4">
    <location>
        <begin position="514"/>
        <end position="536"/>
    </location>
</feature>
<name>A0AA35SHD1_GEOBA</name>
<dbReference type="PANTHER" id="PTHR11764:SF20">
    <property type="entry name" value="LANOSTEROL SYNTHASE"/>
    <property type="match status" value="1"/>
</dbReference>
<dbReference type="InterPro" id="IPR032697">
    <property type="entry name" value="SQ_cyclase_N"/>
</dbReference>
<dbReference type="GO" id="GO:0005811">
    <property type="term" value="C:lipid droplet"/>
    <property type="evidence" value="ECO:0007669"/>
    <property type="project" value="InterPro"/>
</dbReference>
<evidence type="ECO:0000256" key="4">
    <source>
        <dbReference type="SAM" id="MobiDB-lite"/>
    </source>
</evidence>
<dbReference type="InterPro" id="IPR006400">
    <property type="entry name" value="Hopene-cyclase"/>
</dbReference>
<feature type="domain" description="Squalene cyclase C-terminal" evidence="5">
    <location>
        <begin position="161"/>
        <end position="459"/>
    </location>
</feature>
<dbReference type="Gene3D" id="1.50.10.20">
    <property type="match status" value="1"/>
</dbReference>
<evidence type="ECO:0000256" key="2">
    <source>
        <dbReference type="ARBA" id="ARBA00022737"/>
    </source>
</evidence>
<comment type="caution">
    <text evidence="7">The sequence shown here is derived from an EMBL/GenBank/DDBJ whole genome shotgun (WGS) entry which is preliminary data.</text>
</comment>
<evidence type="ECO:0000259" key="5">
    <source>
        <dbReference type="Pfam" id="PF13243"/>
    </source>
</evidence>
<gene>
    <name evidence="7" type="ORF">GBAR_LOCUS17083</name>
</gene>
<dbReference type="SUPFAM" id="SSF48239">
    <property type="entry name" value="Terpenoid cyclases/Protein prenyltransferases"/>
    <property type="match status" value="2"/>
</dbReference>
<dbReference type="PROSITE" id="PS01074">
    <property type="entry name" value="TERPENE_SYNTHASES"/>
    <property type="match status" value="1"/>
</dbReference>
<proteinExistence type="inferred from homology"/>
<dbReference type="InterPro" id="IPR008930">
    <property type="entry name" value="Terpenoid_cyclase/PrenylTrfase"/>
</dbReference>
<evidence type="ECO:0000313" key="8">
    <source>
        <dbReference type="Proteomes" id="UP001174909"/>
    </source>
</evidence>
<sequence>MLLPDWAPLSIYRFASWARGCIVPLSIVLSRRPVRPVPPEHAIDELFPEGRSRTDYSVPSPPGFNLPRLVHLAEQAFENSYSRIPFNPLRKIAERKVIDWILDRQEEDGSWGGIQPPWVYSLIALSVCGFDNEHPTMSRGFEGLDGFSIQKGDGWTIQGCISPVWDTCLIVQGLAESGLPPTDPMLESATRWLVDKQILVGGDWQVQAPQLQPGGWAFEFHNNCYPDIDDTAEVVLALRLGKLPGAEDRSRADAISRALIWIHGMQNKDGGWASFDKDNNHGYVTALTFSDFGELLDPSSADVTAHVLEMYAKLGYKTDQRFLQQAYRYLRREQEEDGSWFGRWGVNYVYGLGAVLPGLEAAGENMQQPYIRRAIQWLIDHQNPDGGWGESCASYIDSAQRGVGPSTASQTAWAIMALLAAGYDDDQATHRGVSYLVDTQLAEGNWDEPYFTGTGFPGYLKGERVDRVPQPGERGFQGEELSAGFMINYHLYRNTWPLIALARYRQRTAQRVSRAKSQSNGHQAVQAEGRCSTILG</sequence>
<dbReference type="SFLD" id="SFLDG01016">
    <property type="entry name" value="Prenyltransferase_Like_2"/>
    <property type="match status" value="1"/>
</dbReference>
<feature type="domain" description="Squalene cyclase N-terminal" evidence="6">
    <location>
        <begin position="1"/>
        <end position="151"/>
    </location>
</feature>
<evidence type="ECO:0000256" key="3">
    <source>
        <dbReference type="ARBA" id="ARBA00023235"/>
    </source>
</evidence>
<evidence type="ECO:0000256" key="1">
    <source>
        <dbReference type="ARBA" id="ARBA00009755"/>
    </source>
</evidence>
<dbReference type="Pfam" id="PF13243">
    <property type="entry name" value="SQHop_cyclase_C"/>
    <property type="match status" value="1"/>
</dbReference>
<evidence type="ECO:0000259" key="6">
    <source>
        <dbReference type="Pfam" id="PF13249"/>
    </source>
</evidence>
<dbReference type="GO" id="GO:0016104">
    <property type="term" value="P:triterpenoid biosynthetic process"/>
    <property type="evidence" value="ECO:0007669"/>
    <property type="project" value="InterPro"/>
</dbReference>
<dbReference type="InterPro" id="IPR018333">
    <property type="entry name" value="Squalene_cyclase"/>
</dbReference>
<dbReference type="EMBL" id="CASHTH010002458">
    <property type="protein sequence ID" value="CAI8030125.1"/>
    <property type="molecule type" value="Genomic_DNA"/>
</dbReference>
<keyword evidence="3" id="KW-0413">Isomerase</keyword>
<feature type="compositionally biased region" description="Polar residues" evidence="4">
    <location>
        <begin position="514"/>
        <end position="523"/>
    </location>
</feature>
<dbReference type="NCBIfam" id="TIGR01507">
    <property type="entry name" value="hopene_cyclase"/>
    <property type="match status" value="1"/>
</dbReference>
<evidence type="ECO:0000313" key="7">
    <source>
        <dbReference type="EMBL" id="CAI8030125.1"/>
    </source>
</evidence>
<dbReference type="Pfam" id="PF13249">
    <property type="entry name" value="SQHop_cyclase_N"/>
    <property type="match status" value="1"/>
</dbReference>
<dbReference type="AlphaFoldDB" id="A0AA35SHD1"/>
<dbReference type="GO" id="GO:0016866">
    <property type="term" value="F:intramolecular transferase activity"/>
    <property type="evidence" value="ECO:0007669"/>
    <property type="project" value="InterPro"/>
</dbReference>
<organism evidence="7 8">
    <name type="scientific">Geodia barretti</name>
    <name type="common">Barrett's horny sponge</name>
    <dbReference type="NCBI Taxonomy" id="519541"/>
    <lineage>
        <taxon>Eukaryota</taxon>
        <taxon>Metazoa</taxon>
        <taxon>Porifera</taxon>
        <taxon>Demospongiae</taxon>
        <taxon>Heteroscleromorpha</taxon>
        <taxon>Tetractinellida</taxon>
        <taxon>Astrophorina</taxon>
        <taxon>Geodiidae</taxon>
        <taxon>Geodia</taxon>
    </lineage>
</organism>
<keyword evidence="2" id="KW-0677">Repeat</keyword>
<comment type="similarity">
    <text evidence="1">Belongs to the terpene cyclase/mutase family.</text>
</comment>
<protein>
    <submittedName>
        <fullName evidence="7">Squalene--hopene cyclase</fullName>
    </submittedName>
</protein>